<keyword evidence="2" id="KW-1185">Reference proteome</keyword>
<dbReference type="AlphaFoldDB" id="A0ABD3ARE2"/>
<organism evidence="1 2">
    <name type="scientific">Cinchona calisaya</name>
    <dbReference type="NCBI Taxonomy" id="153742"/>
    <lineage>
        <taxon>Eukaryota</taxon>
        <taxon>Viridiplantae</taxon>
        <taxon>Streptophyta</taxon>
        <taxon>Embryophyta</taxon>
        <taxon>Tracheophyta</taxon>
        <taxon>Spermatophyta</taxon>
        <taxon>Magnoliopsida</taxon>
        <taxon>eudicotyledons</taxon>
        <taxon>Gunneridae</taxon>
        <taxon>Pentapetalae</taxon>
        <taxon>asterids</taxon>
        <taxon>lamiids</taxon>
        <taxon>Gentianales</taxon>
        <taxon>Rubiaceae</taxon>
        <taxon>Cinchonoideae</taxon>
        <taxon>Cinchoneae</taxon>
        <taxon>Cinchona</taxon>
    </lineage>
</organism>
<gene>
    <name evidence="1" type="ORF">ACH5RR_007245</name>
</gene>
<proteinExistence type="predicted"/>
<accession>A0ABD3ARE2</accession>
<evidence type="ECO:0000313" key="1">
    <source>
        <dbReference type="EMBL" id="KAL3533724.1"/>
    </source>
</evidence>
<reference evidence="1 2" key="1">
    <citation type="submission" date="2024-11" db="EMBL/GenBank/DDBJ databases">
        <title>A near-complete genome assembly of Cinchona calisaya.</title>
        <authorList>
            <person name="Lian D.C."/>
            <person name="Zhao X.W."/>
            <person name="Wei L."/>
        </authorList>
    </citation>
    <scope>NUCLEOTIDE SEQUENCE [LARGE SCALE GENOMIC DNA]</scope>
    <source>
        <tissue evidence="1">Nenye</tissue>
    </source>
</reference>
<protein>
    <submittedName>
        <fullName evidence="1">Uncharacterized protein</fullName>
    </submittedName>
</protein>
<comment type="caution">
    <text evidence="1">The sequence shown here is derived from an EMBL/GenBank/DDBJ whole genome shotgun (WGS) entry which is preliminary data.</text>
</comment>
<evidence type="ECO:0000313" key="2">
    <source>
        <dbReference type="Proteomes" id="UP001630127"/>
    </source>
</evidence>
<dbReference type="Proteomes" id="UP001630127">
    <property type="component" value="Unassembled WGS sequence"/>
</dbReference>
<name>A0ABD3ARE2_9GENT</name>
<dbReference type="EMBL" id="JBJUIK010000003">
    <property type="protein sequence ID" value="KAL3533724.1"/>
    <property type="molecule type" value="Genomic_DNA"/>
</dbReference>
<sequence length="122" mass="13380">MEKGGCCRGKGMGTRLQWKKVGKGPGGGGSLELLLVGSNSNQDLIIYSVECIHSTYNTTNIRDMLLYDVLHCILRMAEALIAAMTLNQPQENEISQNSNLINAHEVSRVDLSGVGQIRIHKR</sequence>